<comment type="similarity">
    <text evidence="2 9">Belongs to the membrane fusion protein (MFP) (TC 8.A.1) family.</text>
</comment>
<keyword evidence="10" id="KW-0175">Coiled coil</keyword>
<evidence type="ECO:0000256" key="5">
    <source>
        <dbReference type="ARBA" id="ARBA00022519"/>
    </source>
</evidence>
<dbReference type="Proteomes" id="UP000546200">
    <property type="component" value="Unassembled WGS sequence"/>
</dbReference>
<gene>
    <name evidence="13" type="ORF">FHS94_003520</name>
</gene>
<feature type="domain" description="AprE-like beta-barrel" evidence="12">
    <location>
        <begin position="335"/>
        <end position="424"/>
    </location>
</feature>
<keyword evidence="4 9" id="KW-1003">Cell membrane</keyword>
<evidence type="ECO:0000256" key="9">
    <source>
        <dbReference type="RuleBase" id="RU365093"/>
    </source>
</evidence>
<feature type="coiled-coil region" evidence="10">
    <location>
        <begin position="223"/>
        <end position="264"/>
    </location>
</feature>
<dbReference type="Gene3D" id="2.40.50.100">
    <property type="match status" value="1"/>
</dbReference>
<keyword evidence="14" id="KW-1185">Reference proteome</keyword>
<evidence type="ECO:0000256" key="4">
    <source>
        <dbReference type="ARBA" id="ARBA00022475"/>
    </source>
</evidence>
<dbReference type="GO" id="GO:0015031">
    <property type="term" value="P:protein transport"/>
    <property type="evidence" value="ECO:0007669"/>
    <property type="project" value="InterPro"/>
</dbReference>
<feature type="transmembrane region" description="Helical" evidence="9">
    <location>
        <begin position="32"/>
        <end position="57"/>
    </location>
</feature>
<evidence type="ECO:0000313" key="14">
    <source>
        <dbReference type="Proteomes" id="UP000546200"/>
    </source>
</evidence>
<evidence type="ECO:0000256" key="3">
    <source>
        <dbReference type="ARBA" id="ARBA00022448"/>
    </source>
</evidence>
<keyword evidence="8 9" id="KW-0472">Membrane</keyword>
<dbReference type="EMBL" id="JACIJK010000013">
    <property type="protein sequence ID" value="MBB5716648.1"/>
    <property type="molecule type" value="Genomic_DNA"/>
</dbReference>
<dbReference type="RefSeq" id="WP_184060104.1">
    <property type="nucleotide sequence ID" value="NZ_JACIJK010000013.1"/>
</dbReference>
<feature type="domain" description="AprE-like long alpha-helical hairpin" evidence="11">
    <location>
        <begin position="110"/>
        <end position="290"/>
    </location>
</feature>
<evidence type="ECO:0000256" key="8">
    <source>
        <dbReference type="ARBA" id="ARBA00023136"/>
    </source>
</evidence>
<evidence type="ECO:0000256" key="2">
    <source>
        <dbReference type="ARBA" id="ARBA00009477"/>
    </source>
</evidence>
<dbReference type="InterPro" id="IPR010129">
    <property type="entry name" value="T1SS_HlyD"/>
</dbReference>
<dbReference type="InterPro" id="IPR058781">
    <property type="entry name" value="HH_AprE-like"/>
</dbReference>
<feature type="coiled-coil region" evidence="10">
    <location>
        <begin position="171"/>
        <end position="198"/>
    </location>
</feature>
<keyword evidence="3 9" id="KW-0813">Transport</keyword>
<organism evidence="13 14">
    <name type="scientific">Sphingomonas aerophila</name>
    <dbReference type="NCBI Taxonomy" id="1344948"/>
    <lineage>
        <taxon>Bacteria</taxon>
        <taxon>Pseudomonadati</taxon>
        <taxon>Pseudomonadota</taxon>
        <taxon>Alphaproteobacteria</taxon>
        <taxon>Sphingomonadales</taxon>
        <taxon>Sphingomonadaceae</taxon>
        <taxon>Sphingomonas</taxon>
    </lineage>
</organism>
<keyword evidence="6 9" id="KW-0812">Transmembrane</keyword>
<sequence>MATNLPARLTTPDWQVEHYDPEMQMRRRLRTALLTIGALVVAFVALAVFIPIGGAVVGGGQVGVESRVKRIAHPIGGTIAAIYVRNGDHVNKGDILMRLDDKVTGSQSELSSLTVDQLTAQRARLEAERLGTGRINFPAELRARNDAGARQAMADEEKLYRIRRAEEGGMRAQLEARVAQNRKQIDGYEAQIRALQKQAALIEPERKGVKELWEKDLVTISRVNQLERTSADMEGSIAALQAQIAQTQARITEANEQLIQLGQTRRSDAGTQLATINGSLNQEQIRSVNAADIHERSVIRAPYSGTVDKLAFATIGDVIRPAETIMEIVPDQDRLLVEAMVSPGDIDQVQTGQDARIRFTAFNSTATPEITGRVMLVAPERTNDQETRQSYFAVRIEVDQADLARWPELKLRPGMPAEVFIATGSRSMLSYMTKPLRDQFARAFRDN</sequence>
<dbReference type="GO" id="GO:0005886">
    <property type="term" value="C:plasma membrane"/>
    <property type="evidence" value="ECO:0007669"/>
    <property type="project" value="UniProtKB-SubCell"/>
</dbReference>
<accession>A0A7W9EXK9</accession>
<name>A0A7W9EXK9_9SPHN</name>
<evidence type="ECO:0000259" key="12">
    <source>
        <dbReference type="Pfam" id="PF26002"/>
    </source>
</evidence>
<dbReference type="Gene3D" id="2.40.30.170">
    <property type="match status" value="1"/>
</dbReference>
<dbReference type="InterPro" id="IPR050739">
    <property type="entry name" value="MFP"/>
</dbReference>
<evidence type="ECO:0000256" key="10">
    <source>
        <dbReference type="SAM" id="Coils"/>
    </source>
</evidence>
<dbReference type="PRINTS" id="PR01490">
    <property type="entry name" value="RTXTOXIND"/>
</dbReference>
<comment type="caution">
    <text evidence="13">The sequence shown here is derived from an EMBL/GenBank/DDBJ whole genome shotgun (WGS) entry which is preliminary data.</text>
</comment>
<dbReference type="Pfam" id="PF26002">
    <property type="entry name" value="Beta-barrel_AprE"/>
    <property type="match status" value="1"/>
</dbReference>
<evidence type="ECO:0000256" key="1">
    <source>
        <dbReference type="ARBA" id="ARBA00004377"/>
    </source>
</evidence>
<keyword evidence="5 9" id="KW-0997">Cell inner membrane</keyword>
<evidence type="ECO:0000256" key="7">
    <source>
        <dbReference type="ARBA" id="ARBA00022989"/>
    </source>
</evidence>
<evidence type="ECO:0000259" key="11">
    <source>
        <dbReference type="Pfam" id="PF25994"/>
    </source>
</evidence>
<dbReference type="NCBIfam" id="TIGR01843">
    <property type="entry name" value="type_I_hlyD"/>
    <property type="match status" value="1"/>
</dbReference>
<evidence type="ECO:0000256" key="6">
    <source>
        <dbReference type="ARBA" id="ARBA00022692"/>
    </source>
</evidence>
<reference evidence="13 14" key="1">
    <citation type="submission" date="2020-08" db="EMBL/GenBank/DDBJ databases">
        <title>Genomic Encyclopedia of Type Strains, Phase IV (KMG-IV): sequencing the most valuable type-strain genomes for metagenomic binning, comparative biology and taxonomic classification.</title>
        <authorList>
            <person name="Goeker M."/>
        </authorList>
    </citation>
    <scope>NUCLEOTIDE SEQUENCE [LARGE SCALE GENOMIC DNA]</scope>
    <source>
        <strain evidence="13 14">DSM 100044</strain>
    </source>
</reference>
<dbReference type="PANTHER" id="PTHR30386">
    <property type="entry name" value="MEMBRANE FUSION SUBUNIT OF EMRAB-TOLC MULTIDRUG EFFLUX PUMP"/>
    <property type="match status" value="1"/>
</dbReference>
<evidence type="ECO:0000313" key="13">
    <source>
        <dbReference type="EMBL" id="MBB5716648.1"/>
    </source>
</evidence>
<keyword evidence="7 9" id="KW-1133">Transmembrane helix</keyword>
<proteinExistence type="inferred from homology"/>
<comment type="subcellular location">
    <subcellularLocation>
        <location evidence="1 9">Cell inner membrane</location>
        <topology evidence="1 9">Single-pass membrane protein</topology>
    </subcellularLocation>
</comment>
<dbReference type="PANTHER" id="PTHR30386:SF17">
    <property type="entry name" value="ALKALINE PROTEASE SECRETION PROTEIN APRE"/>
    <property type="match status" value="1"/>
</dbReference>
<dbReference type="AlphaFoldDB" id="A0A7W9EXK9"/>
<protein>
    <recommendedName>
        <fullName evidence="9">Membrane fusion protein (MFP) family protein</fullName>
    </recommendedName>
</protein>
<dbReference type="Pfam" id="PF25994">
    <property type="entry name" value="HH_AprE"/>
    <property type="match status" value="1"/>
</dbReference>
<dbReference type="InterPro" id="IPR058982">
    <property type="entry name" value="Beta-barrel_AprE"/>
</dbReference>